<evidence type="ECO:0000256" key="5">
    <source>
        <dbReference type="ARBA" id="ARBA00023049"/>
    </source>
</evidence>
<evidence type="ECO:0000256" key="2">
    <source>
        <dbReference type="ARBA" id="ARBA00022723"/>
    </source>
</evidence>
<keyword evidence="4" id="KW-0862">Zinc</keyword>
<dbReference type="OrthoDB" id="291007at2759"/>
<evidence type="ECO:0000256" key="4">
    <source>
        <dbReference type="ARBA" id="ARBA00022833"/>
    </source>
</evidence>
<dbReference type="GO" id="GO:0046872">
    <property type="term" value="F:metal ion binding"/>
    <property type="evidence" value="ECO:0007669"/>
    <property type="project" value="UniProtKB-KW"/>
</dbReference>
<dbReference type="Pfam" id="PF01400">
    <property type="entry name" value="Astacin"/>
    <property type="match status" value="1"/>
</dbReference>
<dbReference type="EMBL" id="CAJNOJ010000025">
    <property type="protein sequence ID" value="CAF0865216.1"/>
    <property type="molecule type" value="Genomic_DNA"/>
</dbReference>
<dbReference type="InterPro" id="IPR024079">
    <property type="entry name" value="MetalloPept_cat_dom_sf"/>
</dbReference>
<dbReference type="Gene3D" id="3.40.390.10">
    <property type="entry name" value="Collagenase (Catalytic Domain)"/>
    <property type="match status" value="2"/>
</dbReference>
<dbReference type="GO" id="GO:0004222">
    <property type="term" value="F:metalloendopeptidase activity"/>
    <property type="evidence" value="ECO:0007669"/>
    <property type="project" value="InterPro"/>
</dbReference>
<organism evidence="7 8">
    <name type="scientific">Adineta ricciae</name>
    <name type="common">Rotifer</name>
    <dbReference type="NCBI Taxonomy" id="249248"/>
    <lineage>
        <taxon>Eukaryota</taxon>
        <taxon>Metazoa</taxon>
        <taxon>Spiralia</taxon>
        <taxon>Gnathifera</taxon>
        <taxon>Rotifera</taxon>
        <taxon>Eurotatoria</taxon>
        <taxon>Bdelloidea</taxon>
        <taxon>Adinetida</taxon>
        <taxon>Adinetidae</taxon>
        <taxon>Adineta</taxon>
    </lineage>
</organism>
<evidence type="ECO:0000313" key="8">
    <source>
        <dbReference type="Proteomes" id="UP000663852"/>
    </source>
</evidence>
<dbReference type="AlphaFoldDB" id="A0A813X1M9"/>
<dbReference type="Proteomes" id="UP000663852">
    <property type="component" value="Unassembled WGS sequence"/>
</dbReference>
<feature type="domain" description="Peptidase M12A" evidence="6">
    <location>
        <begin position="152"/>
        <end position="201"/>
    </location>
</feature>
<accession>A0A813X1M9</accession>
<dbReference type="GO" id="GO:0006508">
    <property type="term" value="P:proteolysis"/>
    <property type="evidence" value="ECO:0007669"/>
    <property type="project" value="UniProtKB-KW"/>
</dbReference>
<evidence type="ECO:0000313" key="7">
    <source>
        <dbReference type="EMBL" id="CAF0865216.1"/>
    </source>
</evidence>
<dbReference type="SUPFAM" id="SSF55486">
    <property type="entry name" value="Metalloproteases ('zincins'), catalytic domain"/>
    <property type="match status" value="1"/>
</dbReference>
<keyword evidence="2" id="KW-0479">Metal-binding</keyword>
<dbReference type="InterPro" id="IPR001506">
    <property type="entry name" value="Peptidase_M12A"/>
</dbReference>
<protein>
    <recommendedName>
        <fullName evidence="6">Peptidase M12A domain-containing protein</fullName>
    </recommendedName>
</protein>
<name>A0A813X1M9_ADIRI</name>
<proteinExistence type="predicted"/>
<sequence length="231" mass="25665">MNMLISKPEQITNGSQTAYRGIDLKLLGGGFQGDMLFHKNYNLTKNVRGVAVYGNNYRWPYNTIPYDISAITDIHHQKMVTNAMHILMYAVGTPISGSEGRVPCVYFRPRGANDQAYLKIQYGTGCSAHVFIMNNADQIGTTMSKSTGRTSKMANNSFEKYAWGSSVYNQNSIYDYASIMHYFGNAFSKNGKPTMVPRKAGVVLHGASVLSPTDIFETKPDLITTFALRIN</sequence>
<evidence type="ECO:0000256" key="1">
    <source>
        <dbReference type="ARBA" id="ARBA00022670"/>
    </source>
</evidence>
<keyword evidence="1" id="KW-0645">Protease</keyword>
<dbReference type="PANTHER" id="PTHR10127">
    <property type="entry name" value="DISCOIDIN, CUB, EGF, LAMININ , AND ZINC METALLOPROTEASE DOMAIN CONTAINING"/>
    <property type="match status" value="1"/>
</dbReference>
<keyword evidence="5" id="KW-0482">Metalloprotease</keyword>
<evidence type="ECO:0000256" key="3">
    <source>
        <dbReference type="ARBA" id="ARBA00022801"/>
    </source>
</evidence>
<comment type="caution">
    <text evidence="7">The sequence shown here is derived from an EMBL/GenBank/DDBJ whole genome shotgun (WGS) entry which is preliminary data.</text>
</comment>
<reference evidence="7" key="1">
    <citation type="submission" date="2021-02" db="EMBL/GenBank/DDBJ databases">
        <authorList>
            <person name="Nowell W R."/>
        </authorList>
    </citation>
    <scope>NUCLEOTIDE SEQUENCE</scope>
</reference>
<gene>
    <name evidence="7" type="ORF">EDS130_LOCUS8010</name>
</gene>
<dbReference type="PANTHER" id="PTHR10127:SF780">
    <property type="entry name" value="METALLOENDOPEPTIDASE"/>
    <property type="match status" value="1"/>
</dbReference>
<evidence type="ECO:0000259" key="6">
    <source>
        <dbReference type="Pfam" id="PF01400"/>
    </source>
</evidence>
<keyword evidence="3" id="KW-0378">Hydrolase</keyword>